<dbReference type="GO" id="GO:0008800">
    <property type="term" value="F:beta-lactamase activity"/>
    <property type="evidence" value="ECO:0007669"/>
    <property type="project" value="InterPro"/>
</dbReference>
<sequence length="318" mass="32686">MAAVCVAVAVVVAILVGILGRGIGDGRPEADRSGVAAARTGQATGAGGPLVRGAVPAADERSAAQRRLDALGGRLGLDTYQGTWQVYIEDLVTGASLAVGDHAAYAASVIKLYVMLAVFQRIADGALADTPQVERLLEQMVTVSSNEATNTLVRMLASDGERGFDVVTRVAREHGFASVNLSQWLGVLDGDVQAKRTSASDAGRFLAAAYRGQLVSREASERMIGLLLGQTRRAKIPGGVPGGVAVANKTGEAAGVDNDAAIVFGSGSTDVFDGTGTAALGRRGDYVLIVMTEGIADAEATRAAIRSLSATVWATMET</sequence>
<dbReference type="Proteomes" id="UP000718821">
    <property type="component" value="Unassembled WGS sequence"/>
</dbReference>
<reference evidence="2" key="1">
    <citation type="submission" date="2020-08" db="EMBL/GenBank/DDBJ databases">
        <authorList>
            <person name="Cejkova D."/>
            <person name="Kubasova T."/>
            <person name="Jahodarova E."/>
            <person name="Rychlik I."/>
        </authorList>
    </citation>
    <scope>NUCLEOTIDE SEQUENCE</scope>
    <source>
        <strain evidence="2">An836</strain>
    </source>
</reference>
<dbReference type="PANTHER" id="PTHR35333">
    <property type="entry name" value="BETA-LACTAMASE"/>
    <property type="match status" value="1"/>
</dbReference>
<proteinExistence type="predicted"/>
<keyword evidence="2" id="KW-0378">Hydrolase</keyword>
<dbReference type="GO" id="GO:0046677">
    <property type="term" value="P:response to antibiotic"/>
    <property type="evidence" value="ECO:0007669"/>
    <property type="project" value="InterPro"/>
</dbReference>
<evidence type="ECO:0000313" key="3">
    <source>
        <dbReference type="Proteomes" id="UP000718821"/>
    </source>
</evidence>
<dbReference type="RefSeq" id="WP_204468479.1">
    <property type="nucleotide sequence ID" value="NZ_JACLYU010000006.1"/>
</dbReference>
<feature type="domain" description="Beta-lactamase class A catalytic" evidence="1">
    <location>
        <begin position="132"/>
        <end position="265"/>
    </location>
</feature>
<gene>
    <name evidence="2" type="ORF">H7U32_04570</name>
</gene>
<keyword evidence="3" id="KW-1185">Reference proteome</keyword>
<feature type="domain" description="Beta-lactamase class A catalytic" evidence="1">
    <location>
        <begin position="85"/>
        <end position="127"/>
    </location>
</feature>
<accession>A0A938WXU1</accession>
<dbReference type="InterPro" id="IPR000871">
    <property type="entry name" value="Beta-lactam_class-A"/>
</dbReference>
<dbReference type="Pfam" id="PF13354">
    <property type="entry name" value="Beta-lactamase2"/>
    <property type="match status" value="2"/>
</dbReference>
<name>A0A938WXU1_9BIFI</name>
<dbReference type="InterPro" id="IPR012338">
    <property type="entry name" value="Beta-lactam/transpept-like"/>
</dbReference>
<dbReference type="GO" id="GO:0030655">
    <property type="term" value="P:beta-lactam antibiotic catabolic process"/>
    <property type="evidence" value="ECO:0007669"/>
    <property type="project" value="InterPro"/>
</dbReference>
<dbReference type="SUPFAM" id="SSF56601">
    <property type="entry name" value="beta-lactamase/transpeptidase-like"/>
    <property type="match status" value="1"/>
</dbReference>
<dbReference type="InterPro" id="IPR045155">
    <property type="entry name" value="Beta-lactam_cat"/>
</dbReference>
<reference evidence="2" key="2">
    <citation type="journal article" date="2021" name="Sci. Rep.">
        <title>The distribution of antibiotic resistance genes in chicken gut microbiota commensals.</title>
        <authorList>
            <person name="Juricova H."/>
            <person name="Matiasovicova J."/>
            <person name="Kubasova T."/>
            <person name="Cejkova D."/>
            <person name="Rychlik I."/>
        </authorList>
    </citation>
    <scope>NUCLEOTIDE SEQUENCE</scope>
    <source>
        <strain evidence="2">An836</strain>
    </source>
</reference>
<dbReference type="AlphaFoldDB" id="A0A938WXU1"/>
<comment type="caution">
    <text evidence="2">The sequence shown here is derived from an EMBL/GenBank/DDBJ whole genome shotgun (WGS) entry which is preliminary data.</text>
</comment>
<dbReference type="PANTHER" id="PTHR35333:SF3">
    <property type="entry name" value="BETA-LACTAMASE-TYPE TRANSPEPTIDASE FOLD CONTAINING PROTEIN"/>
    <property type="match status" value="1"/>
</dbReference>
<dbReference type="EMBL" id="JACLYU010000006">
    <property type="protein sequence ID" value="MBM6699598.1"/>
    <property type="molecule type" value="Genomic_DNA"/>
</dbReference>
<evidence type="ECO:0000259" key="1">
    <source>
        <dbReference type="Pfam" id="PF13354"/>
    </source>
</evidence>
<protein>
    <submittedName>
        <fullName evidence="2">Serine hydrolase</fullName>
    </submittedName>
</protein>
<organism evidence="2 3">
    <name type="scientific">Bifidobacterium pullorum subsp. saeculare</name>
    <dbReference type="NCBI Taxonomy" id="78257"/>
    <lineage>
        <taxon>Bacteria</taxon>
        <taxon>Bacillati</taxon>
        <taxon>Actinomycetota</taxon>
        <taxon>Actinomycetes</taxon>
        <taxon>Bifidobacteriales</taxon>
        <taxon>Bifidobacteriaceae</taxon>
        <taxon>Bifidobacterium</taxon>
    </lineage>
</organism>
<dbReference type="Gene3D" id="3.40.710.10">
    <property type="entry name" value="DD-peptidase/beta-lactamase superfamily"/>
    <property type="match status" value="1"/>
</dbReference>
<evidence type="ECO:0000313" key="2">
    <source>
        <dbReference type="EMBL" id="MBM6699598.1"/>
    </source>
</evidence>